<dbReference type="EMBL" id="QNUK01000024">
    <property type="protein sequence ID" value="KAF5907194.1"/>
    <property type="molecule type" value="Genomic_DNA"/>
</dbReference>
<reference evidence="2" key="1">
    <citation type="submission" date="2020-07" db="EMBL/GenBank/DDBJ databases">
        <title>Clarias magur genome sequencing, assembly and annotation.</title>
        <authorList>
            <person name="Kushwaha B."/>
            <person name="Kumar R."/>
            <person name="Das P."/>
            <person name="Joshi C.G."/>
            <person name="Kumar D."/>
            <person name="Nagpure N.S."/>
            <person name="Pandey M."/>
            <person name="Agarwal S."/>
            <person name="Srivastava S."/>
            <person name="Singh M."/>
            <person name="Sahoo L."/>
            <person name="Jayasankar P."/>
            <person name="Meher P.K."/>
            <person name="Koringa P.G."/>
            <person name="Iquebal M.A."/>
            <person name="Das S.P."/>
            <person name="Bit A."/>
            <person name="Patnaik S."/>
            <person name="Patel N."/>
            <person name="Shah T.M."/>
            <person name="Hinsu A."/>
            <person name="Jena J.K."/>
        </authorList>
    </citation>
    <scope>NUCLEOTIDE SEQUENCE</scope>
    <source>
        <strain evidence="2">CIFAMagur01</strain>
        <tissue evidence="2">Testis</tissue>
    </source>
</reference>
<comment type="caution">
    <text evidence="2">The sequence shown here is derived from an EMBL/GenBank/DDBJ whole genome shotgun (WGS) entry which is preliminary data.</text>
</comment>
<feature type="non-terminal residue" evidence="2">
    <location>
        <position position="110"/>
    </location>
</feature>
<protein>
    <submittedName>
        <fullName evidence="2">Putative C-type lectin domain family 20 member A isoform X1</fullName>
    </submittedName>
</protein>
<keyword evidence="3" id="KW-1185">Reference proteome</keyword>
<dbReference type="PANTHER" id="PTHR45784">
    <property type="entry name" value="C-TYPE LECTIN DOMAIN FAMILY 20 MEMBER A-RELATED"/>
    <property type="match status" value="1"/>
</dbReference>
<organism evidence="2 3">
    <name type="scientific">Clarias magur</name>
    <name type="common">Asian catfish</name>
    <name type="synonym">Macropteronotus magur</name>
    <dbReference type="NCBI Taxonomy" id="1594786"/>
    <lineage>
        <taxon>Eukaryota</taxon>
        <taxon>Metazoa</taxon>
        <taxon>Chordata</taxon>
        <taxon>Craniata</taxon>
        <taxon>Vertebrata</taxon>
        <taxon>Euteleostomi</taxon>
        <taxon>Actinopterygii</taxon>
        <taxon>Neopterygii</taxon>
        <taxon>Teleostei</taxon>
        <taxon>Ostariophysi</taxon>
        <taxon>Siluriformes</taxon>
        <taxon>Clariidae</taxon>
        <taxon>Clarias</taxon>
    </lineage>
</organism>
<feature type="domain" description="C-type lectin" evidence="1">
    <location>
        <begin position="3"/>
        <end position="109"/>
    </location>
</feature>
<evidence type="ECO:0000313" key="3">
    <source>
        <dbReference type="Proteomes" id="UP000727407"/>
    </source>
</evidence>
<accession>A0A8J4UNM6</accession>
<gene>
    <name evidence="2" type="ORF">DAT39_003108</name>
</gene>
<dbReference type="SUPFAM" id="SSF56436">
    <property type="entry name" value="C-type lectin-like"/>
    <property type="match status" value="1"/>
</dbReference>
<dbReference type="SMART" id="SM00034">
    <property type="entry name" value="CLECT"/>
    <property type="match status" value="1"/>
</dbReference>
<dbReference type="Pfam" id="PF00059">
    <property type="entry name" value="Lectin_C"/>
    <property type="match status" value="1"/>
</dbReference>
<dbReference type="AlphaFoldDB" id="A0A8J4UNM6"/>
<name>A0A8J4UNM6_CLAMG</name>
<dbReference type="OrthoDB" id="6369810at2759"/>
<proteinExistence type="predicted"/>
<dbReference type="InterPro" id="IPR016186">
    <property type="entry name" value="C-type_lectin-like/link_sf"/>
</dbReference>
<sequence length="110" mass="12653">TKAANESFIFINENKTWSDAQAYCRQYHTDLASARTVAESSAIKSLTYGFIWIGLFRDSWKWIDKSNFSTISWMPGTPYNLLGHENCGYFYNGQAGDAQCTDIMPFFCYR</sequence>
<dbReference type="PROSITE" id="PS50041">
    <property type="entry name" value="C_TYPE_LECTIN_2"/>
    <property type="match status" value="1"/>
</dbReference>
<dbReference type="Proteomes" id="UP000727407">
    <property type="component" value="Unassembled WGS sequence"/>
</dbReference>
<dbReference type="InterPro" id="IPR001304">
    <property type="entry name" value="C-type_lectin-like"/>
</dbReference>
<evidence type="ECO:0000313" key="2">
    <source>
        <dbReference type="EMBL" id="KAF5907194.1"/>
    </source>
</evidence>
<evidence type="ECO:0000259" key="1">
    <source>
        <dbReference type="PROSITE" id="PS50041"/>
    </source>
</evidence>
<feature type="non-terminal residue" evidence="2">
    <location>
        <position position="1"/>
    </location>
</feature>
<dbReference type="PANTHER" id="PTHR45784:SF5">
    <property type="entry name" value="C-TYPE LECTIN DOMAIN FAMILY 20 MEMBER A-RELATED"/>
    <property type="match status" value="1"/>
</dbReference>
<dbReference type="Gene3D" id="3.10.100.10">
    <property type="entry name" value="Mannose-Binding Protein A, subunit A"/>
    <property type="match status" value="1"/>
</dbReference>
<dbReference type="InterPro" id="IPR016187">
    <property type="entry name" value="CTDL_fold"/>
</dbReference>